<evidence type="ECO:0000313" key="8">
    <source>
        <dbReference type="Proteomes" id="UP000615446"/>
    </source>
</evidence>
<comment type="similarity">
    <text evidence="2">Belongs to the HesB/IscA family.</text>
</comment>
<evidence type="ECO:0000313" key="7">
    <source>
        <dbReference type="EMBL" id="GES86641.1"/>
    </source>
</evidence>
<accession>A0A8H3LIR7</accession>
<dbReference type="Proteomes" id="UP000615446">
    <property type="component" value="Unassembled WGS sequence"/>
</dbReference>
<keyword evidence="4" id="KW-0408">Iron</keyword>
<proteinExistence type="inferred from homology"/>
<evidence type="ECO:0000256" key="3">
    <source>
        <dbReference type="ARBA" id="ARBA00022723"/>
    </source>
</evidence>
<dbReference type="GO" id="GO:0120510">
    <property type="term" value="C:mitochondrial [4Fe-4S] assembly complex"/>
    <property type="evidence" value="ECO:0007669"/>
    <property type="project" value="UniProtKB-ARBA"/>
</dbReference>
<organism evidence="7 8">
    <name type="scientific">Rhizophagus clarus</name>
    <dbReference type="NCBI Taxonomy" id="94130"/>
    <lineage>
        <taxon>Eukaryota</taxon>
        <taxon>Fungi</taxon>
        <taxon>Fungi incertae sedis</taxon>
        <taxon>Mucoromycota</taxon>
        <taxon>Glomeromycotina</taxon>
        <taxon>Glomeromycetes</taxon>
        <taxon>Glomerales</taxon>
        <taxon>Glomeraceae</taxon>
        <taxon>Rhizophagus</taxon>
    </lineage>
</organism>
<keyword evidence="5" id="KW-0496">Mitochondrion</keyword>
<dbReference type="InterPro" id="IPR016092">
    <property type="entry name" value="ATAP"/>
</dbReference>
<evidence type="ECO:0000256" key="5">
    <source>
        <dbReference type="ARBA" id="ARBA00023128"/>
    </source>
</evidence>
<reference evidence="7" key="1">
    <citation type="submission" date="2019-10" db="EMBL/GenBank/DDBJ databases">
        <title>Conservation and host-specific expression of non-tandemly repeated heterogenous ribosome RNA gene in arbuscular mycorrhizal fungi.</title>
        <authorList>
            <person name="Maeda T."/>
            <person name="Kobayashi Y."/>
            <person name="Nakagawa T."/>
            <person name="Ezawa T."/>
            <person name="Yamaguchi K."/>
            <person name="Bino T."/>
            <person name="Nishimoto Y."/>
            <person name="Shigenobu S."/>
            <person name="Kawaguchi M."/>
        </authorList>
    </citation>
    <scope>NUCLEOTIDE SEQUENCE</scope>
    <source>
        <strain evidence="7">HR1</strain>
    </source>
</reference>
<name>A0A8H3LIR7_9GLOM</name>
<dbReference type="FunFam" id="2.60.300.12:FF:000006">
    <property type="entry name" value="Iron-sulfur cluster assembly 2 mitochondrial"/>
    <property type="match status" value="1"/>
</dbReference>
<dbReference type="GO" id="GO:0005506">
    <property type="term" value="F:iron ion binding"/>
    <property type="evidence" value="ECO:0007669"/>
    <property type="project" value="TreeGrafter"/>
</dbReference>
<gene>
    <name evidence="7" type="ORF">RCL2_001369400</name>
</gene>
<dbReference type="OrthoDB" id="1938621at2759"/>
<protein>
    <submittedName>
        <fullName evidence="7">Iron sulfur cluster assembly-related protein</fullName>
    </submittedName>
</protein>
<dbReference type="AlphaFoldDB" id="A0A8H3LIR7"/>
<dbReference type="InterPro" id="IPR035903">
    <property type="entry name" value="HesB-like_dom_sf"/>
</dbReference>
<dbReference type="GO" id="GO:0051537">
    <property type="term" value="F:2 iron, 2 sulfur cluster binding"/>
    <property type="evidence" value="ECO:0007669"/>
    <property type="project" value="TreeGrafter"/>
</dbReference>
<dbReference type="GO" id="GO:0016226">
    <property type="term" value="P:iron-sulfur cluster assembly"/>
    <property type="evidence" value="ECO:0007669"/>
    <property type="project" value="InterPro"/>
</dbReference>
<evidence type="ECO:0000256" key="2">
    <source>
        <dbReference type="ARBA" id="ARBA00006718"/>
    </source>
</evidence>
<dbReference type="NCBIfam" id="TIGR00049">
    <property type="entry name" value="iron-sulfur cluster assembly accessory protein"/>
    <property type="match status" value="1"/>
</dbReference>
<feature type="domain" description="Core" evidence="6">
    <location>
        <begin position="294"/>
        <end position="399"/>
    </location>
</feature>
<dbReference type="Pfam" id="PF01521">
    <property type="entry name" value="Fe-S_biosyn"/>
    <property type="match status" value="1"/>
</dbReference>
<evidence type="ECO:0000259" key="6">
    <source>
        <dbReference type="Pfam" id="PF01521"/>
    </source>
</evidence>
<sequence>MNTLMKSRVHSIQECVSKGGKIIEVEQNATSNYKRSLQPFIKKTQQLRQNKAVTNISEVSTSEEETSEIRALKFLQAMYDDGVISEYHKNQQGNYVVRMRMPPEYLCESMADEIINSGDSFEQSMSDGGNITNFKKLESYSVCVKMPEGNIEQFENISQERLNKYKDRINSQPMDVHDSTVIYKNCKRNTFDAYMQQPGATIVEVRPYTFYSVHVKTLDDRIEYYPHISKEQFQLRSLNNSTKSKSIITQLSPSKIMTIPKTPQINNIFSFSLSRRYSTTVIKNPQKDEEGNDMCIEITDRAVKQLKYISDQENNFNNALRVSVDSGGCHGFQYFYDLMDSNSIKEDDVVFENNGVKVVVDEISLGMIKGSKIDYTEELIGSQFQVSDNPQAASGCGCGISFEIKV</sequence>
<evidence type="ECO:0000256" key="4">
    <source>
        <dbReference type="ARBA" id="ARBA00023004"/>
    </source>
</evidence>
<dbReference type="PANTHER" id="PTHR43011">
    <property type="entry name" value="IRON-SULFUR CLUSTER ASSEMBLY 2 HOMOLOG, MITOCHONDRIAL"/>
    <property type="match status" value="1"/>
</dbReference>
<comment type="subcellular location">
    <subcellularLocation>
        <location evidence="1">Mitochondrion</location>
    </subcellularLocation>
</comment>
<evidence type="ECO:0000256" key="1">
    <source>
        <dbReference type="ARBA" id="ARBA00004173"/>
    </source>
</evidence>
<dbReference type="PANTHER" id="PTHR43011:SF1">
    <property type="entry name" value="IRON-SULFUR CLUSTER ASSEMBLY 2 HOMOLOG, MITOCHONDRIAL"/>
    <property type="match status" value="1"/>
</dbReference>
<comment type="caution">
    <text evidence="7">The sequence shown here is derived from an EMBL/GenBank/DDBJ whole genome shotgun (WGS) entry which is preliminary data.</text>
</comment>
<dbReference type="SUPFAM" id="SSF89360">
    <property type="entry name" value="HesB-like domain"/>
    <property type="match status" value="1"/>
</dbReference>
<dbReference type="Gene3D" id="2.60.300.12">
    <property type="entry name" value="HesB-like domain"/>
    <property type="match status" value="1"/>
</dbReference>
<dbReference type="GO" id="GO:0051539">
    <property type="term" value="F:4 iron, 4 sulfur cluster binding"/>
    <property type="evidence" value="ECO:0007669"/>
    <property type="project" value="TreeGrafter"/>
</dbReference>
<dbReference type="InterPro" id="IPR000361">
    <property type="entry name" value="ATAP_core_dom"/>
</dbReference>
<keyword evidence="3" id="KW-0479">Metal-binding</keyword>
<dbReference type="EMBL" id="BLAL01000162">
    <property type="protein sequence ID" value="GES86641.1"/>
    <property type="molecule type" value="Genomic_DNA"/>
</dbReference>